<dbReference type="EMBL" id="MN739774">
    <property type="protein sequence ID" value="QHT25772.1"/>
    <property type="molecule type" value="Genomic_DNA"/>
</dbReference>
<dbReference type="InterPro" id="IPR011990">
    <property type="entry name" value="TPR-like_helical_dom_sf"/>
</dbReference>
<reference evidence="1" key="1">
    <citation type="journal article" date="2020" name="Nature">
        <title>Giant virus diversity and host interactions through global metagenomics.</title>
        <authorList>
            <person name="Schulz F."/>
            <person name="Roux S."/>
            <person name="Paez-Espino D."/>
            <person name="Jungbluth S."/>
            <person name="Walsh D.A."/>
            <person name="Denef V.J."/>
            <person name="McMahon K.D."/>
            <person name="Konstantinidis K.T."/>
            <person name="Eloe-Fadrosh E.A."/>
            <person name="Kyrpides N.C."/>
            <person name="Woyke T."/>
        </authorList>
    </citation>
    <scope>NUCLEOTIDE SEQUENCE</scope>
    <source>
        <strain evidence="1">GVMAG-M-3300023179-27</strain>
    </source>
</reference>
<dbReference type="GO" id="GO:0005789">
    <property type="term" value="C:endoplasmic reticulum membrane"/>
    <property type="evidence" value="ECO:0007669"/>
    <property type="project" value="TreeGrafter"/>
</dbReference>
<sequence>MEDPFSLIQYYEDIKNYEITRADIRYYEFTDDIKENTLMLLERLKYDEFIESFDTDIESRKIDWSEVIISLLLKENPNGVELNYIGYYYNCIEKNHDLIIKYYNRAIENGYIQSASNLALYYKSLKMYDEMKKYFLIGVVKNDVYSMNQLGIHYQLVEKDYEQMKLYYIMAIDKDCVESMINIGCYYRDIEKDFDKMFEFFAKAIQLDYKLAYDQLVLFLTNYETDQKVRGDIINKFENTFSNDQLVEIIKVLCYY</sequence>
<dbReference type="AlphaFoldDB" id="A0A6C0EAK1"/>
<proteinExistence type="predicted"/>
<dbReference type="InterPro" id="IPR050767">
    <property type="entry name" value="Sel1_AlgK"/>
</dbReference>
<dbReference type="PANTHER" id="PTHR11102">
    <property type="entry name" value="SEL-1-LIKE PROTEIN"/>
    <property type="match status" value="1"/>
</dbReference>
<evidence type="ECO:0000313" key="1">
    <source>
        <dbReference type="EMBL" id="QHT25772.1"/>
    </source>
</evidence>
<organism evidence="1">
    <name type="scientific">viral metagenome</name>
    <dbReference type="NCBI Taxonomy" id="1070528"/>
    <lineage>
        <taxon>unclassified sequences</taxon>
        <taxon>metagenomes</taxon>
        <taxon>organismal metagenomes</taxon>
    </lineage>
</organism>
<evidence type="ECO:0008006" key="2">
    <source>
        <dbReference type="Google" id="ProtNLM"/>
    </source>
</evidence>
<dbReference type="PANTHER" id="PTHR11102:SF147">
    <property type="entry name" value="SEL1L ADAPTOR SUBUNIT OF ERAD E3 UBIQUITIN LIGASE"/>
    <property type="match status" value="1"/>
</dbReference>
<dbReference type="GO" id="GO:0036503">
    <property type="term" value="P:ERAD pathway"/>
    <property type="evidence" value="ECO:0007669"/>
    <property type="project" value="TreeGrafter"/>
</dbReference>
<name>A0A6C0EAK1_9ZZZZ</name>
<dbReference type="SUPFAM" id="SSF81901">
    <property type="entry name" value="HCP-like"/>
    <property type="match status" value="1"/>
</dbReference>
<accession>A0A6C0EAK1</accession>
<dbReference type="Gene3D" id="1.25.40.10">
    <property type="entry name" value="Tetratricopeptide repeat domain"/>
    <property type="match status" value="1"/>
</dbReference>
<protein>
    <recommendedName>
        <fullName evidence="2">Sel1 repeat family protein</fullName>
    </recommendedName>
</protein>